<evidence type="ECO:0000313" key="2">
    <source>
        <dbReference type="Proteomes" id="UP001059252"/>
    </source>
</evidence>
<organism evidence="1 2">
    <name type="scientific">Mycoplasma iguanae</name>
    <dbReference type="NCBI Taxonomy" id="292461"/>
    <lineage>
        <taxon>Bacteria</taxon>
        <taxon>Bacillati</taxon>
        <taxon>Mycoplasmatota</taxon>
        <taxon>Mollicutes</taxon>
        <taxon>Mycoplasmataceae</taxon>
        <taxon>Mycoplasma</taxon>
    </lineage>
</organism>
<dbReference type="RefSeq" id="WP_258210743.1">
    <property type="nucleotide sequence ID" value="NZ_CP102734.1"/>
</dbReference>
<sequence length="164" mass="18981">MKWKIFIISGFFLFVLVTSLTSFTLLLHPKIDQSQITYIWEFIGEVKRPIKLIVKKDTKLKEIILQINLLNSADISQLNLEQKAESDNTFFIGKKRKNNNSKINWKAINTLEDLKDIKISKALKEKILNLRKLKEKVNWNDILALPGIGKITLAKLKTFIVIDS</sequence>
<reference evidence="1" key="1">
    <citation type="submission" date="2022-08" db="EMBL/GenBank/DDBJ databases">
        <title>Complete genome of Mycoplasma iguanae type strain 2327.</title>
        <authorList>
            <person name="Spergser J."/>
        </authorList>
    </citation>
    <scope>NUCLEOTIDE SEQUENCE</scope>
    <source>
        <strain evidence="1">2327</strain>
    </source>
</reference>
<keyword evidence="2" id="KW-1185">Reference proteome</keyword>
<evidence type="ECO:0000313" key="1">
    <source>
        <dbReference type="EMBL" id="UVD81569.1"/>
    </source>
</evidence>
<evidence type="ECO:0008006" key="3">
    <source>
        <dbReference type="Google" id="ProtNLM"/>
    </source>
</evidence>
<dbReference type="Proteomes" id="UP001059252">
    <property type="component" value="Chromosome"/>
</dbReference>
<dbReference type="EMBL" id="CP102734">
    <property type="protein sequence ID" value="UVD81569.1"/>
    <property type="molecule type" value="Genomic_DNA"/>
</dbReference>
<dbReference type="NCBIfam" id="NF045978">
    <property type="entry name" value="ComEA_MAG0490"/>
    <property type="match status" value="1"/>
</dbReference>
<gene>
    <name evidence="1" type="ORF">NV226_02475</name>
</gene>
<proteinExistence type="predicted"/>
<protein>
    <recommendedName>
        <fullName evidence="3">Helix-hairpin-helix domain-containing protein</fullName>
    </recommendedName>
</protein>
<name>A0ABY5R7Y5_9MOLU</name>
<accession>A0ABY5R7Y5</accession>